<keyword evidence="7" id="KW-0813">Transport</keyword>
<dbReference type="Gene3D" id="3.10.20.90">
    <property type="entry name" value="Phosphatidylinositol 3-kinase Catalytic Subunit, Chain A, domain 1"/>
    <property type="match status" value="2"/>
</dbReference>
<comment type="caution">
    <text evidence="12">The sequence shown here is derived from an EMBL/GenBank/DDBJ whole genome shotgun (WGS) entry which is preliminary data.</text>
</comment>
<comment type="subcellular location">
    <subcellularLocation>
        <location evidence="2">Cytoplasm</location>
        <location evidence="2">Cytoskeleton</location>
    </subcellularLocation>
    <subcellularLocation>
        <location evidence="3">Membrane</location>
    </subcellularLocation>
</comment>
<protein>
    <recommendedName>
        <fullName evidence="11">Autophagy-related protein</fullName>
    </recommendedName>
</protein>
<dbReference type="GO" id="GO:0015031">
    <property type="term" value="P:protein transport"/>
    <property type="evidence" value="ECO:0007669"/>
    <property type="project" value="UniProtKB-KW"/>
</dbReference>
<keyword evidence="13" id="KW-1185">Reference proteome</keyword>
<dbReference type="EMBL" id="VIEB01001154">
    <property type="protein sequence ID" value="TQD74759.1"/>
    <property type="molecule type" value="Genomic_DNA"/>
</dbReference>
<evidence type="ECO:0000256" key="6">
    <source>
        <dbReference type="ARBA" id="ARBA00022786"/>
    </source>
</evidence>
<keyword evidence="7" id="KW-0653">Protein transport</keyword>
<dbReference type="STRING" id="106549.A0A540KKR3"/>
<organism evidence="12 13">
    <name type="scientific">Malus baccata</name>
    <name type="common">Siberian crab apple</name>
    <name type="synonym">Pyrus baccata</name>
    <dbReference type="NCBI Taxonomy" id="106549"/>
    <lineage>
        <taxon>Eukaryota</taxon>
        <taxon>Viridiplantae</taxon>
        <taxon>Streptophyta</taxon>
        <taxon>Embryophyta</taxon>
        <taxon>Tracheophyta</taxon>
        <taxon>Spermatophyta</taxon>
        <taxon>Magnoliopsida</taxon>
        <taxon>eudicotyledons</taxon>
        <taxon>Gunneridae</taxon>
        <taxon>Pentapetalae</taxon>
        <taxon>rosids</taxon>
        <taxon>fabids</taxon>
        <taxon>Rosales</taxon>
        <taxon>Rosaceae</taxon>
        <taxon>Amygdaloideae</taxon>
        <taxon>Maleae</taxon>
        <taxon>Malus</taxon>
    </lineage>
</organism>
<keyword evidence="5" id="KW-0493">Microtubule</keyword>
<evidence type="ECO:0000256" key="5">
    <source>
        <dbReference type="ARBA" id="ARBA00022701"/>
    </source>
</evidence>
<dbReference type="SUPFAM" id="SSF54236">
    <property type="entry name" value="Ubiquitin-like"/>
    <property type="match status" value="2"/>
</dbReference>
<evidence type="ECO:0000256" key="10">
    <source>
        <dbReference type="ARBA" id="ARBA00023288"/>
    </source>
</evidence>
<evidence type="ECO:0000256" key="9">
    <source>
        <dbReference type="ARBA" id="ARBA00023212"/>
    </source>
</evidence>
<dbReference type="Pfam" id="PF02991">
    <property type="entry name" value="ATG8"/>
    <property type="match status" value="2"/>
</dbReference>
<dbReference type="GO" id="GO:0016020">
    <property type="term" value="C:membrane"/>
    <property type="evidence" value="ECO:0007669"/>
    <property type="project" value="UniProtKB-SubCell"/>
</dbReference>
<evidence type="ECO:0000313" key="12">
    <source>
        <dbReference type="EMBL" id="TQD74759.1"/>
    </source>
</evidence>
<dbReference type="Proteomes" id="UP000315295">
    <property type="component" value="Unassembled WGS sequence"/>
</dbReference>
<gene>
    <name evidence="12" type="ORF">C1H46_039708</name>
</gene>
<comment type="function">
    <text evidence="1">Ubiquitin-like modifier involved in autophagosomes formation. May mediate the delivery of the autophagosomes to the vacuole via the microtubule cytoskeleton.</text>
</comment>
<evidence type="ECO:0000256" key="4">
    <source>
        <dbReference type="ARBA" id="ARBA00007293"/>
    </source>
</evidence>
<evidence type="ECO:0000256" key="3">
    <source>
        <dbReference type="ARBA" id="ARBA00004370"/>
    </source>
</evidence>
<keyword evidence="10" id="KW-0449">Lipoprotein</keyword>
<dbReference type="PANTHER" id="PTHR10969">
    <property type="entry name" value="MICROTUBULE-ASSOCIATED PROTEINS 1A/1B LIGHT CHAIN 3-RELATED"/>
    <property type="match status" value="1"/>
</dbReference>
<dbReference type="GO" id="GO:0005776">
    <property type="term" value="C:autophagosome"/>
    <property type="evidence" value="ECO:0007669"/>
    <property type="project" value="UniProtKB-ARBA"/>
</dbReference>
<evidence type="ECO:0000256" key="2">
    <source>
        <dbReference type="ARBA" id="ARBA00004245"/>
    </source>
</evidence>
<keyword evidence="6" id="KW-0833">Ubl conjugation pathway</keyword>
<keyword evidence="9" id="KW-0206">Cytoskeleton</keyword>
<comment type="similarity">
    <text evidence="4 11">Belongs to the ATG8 family.</text>
</comment>
<dbReference type="AlphaFoldDB" id="A0A540KKR3"/>
<accession>A0A540KKR3</accession>
<proteinExistence type="inferred from homology"/>
<dbReference type="InterPro" id="IPR004241">
    <property type="entry name" value="Atg8-like"/>
</dbReference>
<keyword evidence="11" id="KW-0072">Autophagy</keyword>
<evidence type="ECO:0000256" key="11">
    <source>
        <dbReference type="RuleBase" id="RU004384"/>
    </source>
</evidence>
<dbReference type="GO" id="GO:0005874">
    <property type="term" value="C:microtubule"/>
    <property type="evidence" value="ECO:0007669"/>
    <property type="project" value="UniProtKB-KW"/>
</dbReference>
<evidence type="ECO:0000256" key="7">
    <source>
        <dbReference type="ARBA" id="ARBA00022927"/>
    </source>
</evidence>
<sequence>MDSSMAAGEENSGSRSFENPQDIGRWLLQVLTENATARSAIPDLEEKKNSSHGKRKTVCKPFTKPIYFLDPWNDRNLKAPGIVDPAMNIRDPMKRFKHLASLDAVKLREMRPDYIPVILKKDARSDVPDVDMRRCHVYDGTRLREFVHFLRGHVRSKKPIFVFFKNTKPPNSALMSAIHEENKDEDGFLYVTYSGEKSYINEDSRGGSFDLGESSYKQENHLESMQAEQNNPDPIPMIVEKAAEKSDMPDIQEKSLAEKRRKRAYVDIMRNAFVYLEPWNQRPYKMALSSSPSMSEKTRKFYLERYKQLYGNLSEEQRTCMDARQLREKRADYVPVTVEKDARADSDVPDIDVKKYHVPRNKTLGEFVDLIHMGIAVSNTFHVRVFCKNTELPAGASMSAIDDEFKDGDGFLRLTYIGEERACGFAS</sequence>
<keyword evidence="8" id="KW-0472">Membrane</keyword>
<reference evidence="12 13" key="1">
    <citation type="journal article" date="2019" name="G3 (Bethesda)">
        <title>Sequencing of a Wild Apple (Malus baccata) Genome Unravels the Differences Between Cultivated and Wild Apple Species Regarding Disease Resistance and Cold Tolerance.</title>
        <authorList>
            <person name="Chen X."/>
        </authorList>
    </citation>
    <scope>NUCLEOTIDE SEQUENCE [LARGE SCALE GENOMIC DNA]</scope>
    <source>
        <strain evidence="13">cv. Shandingzi</strain>
        <tissue evidence="12">Leaves</tissue>
    </source>
</reference>
<dbReference type="GO" id="GO:0006914">
    <property type="term" value="P:autophagy"/>
    <property type="evidence" value="ECO:0007669"/>
    <property type="project" value="UniProtKB-KW"/>
</dbReference>
<keyword evidence="9" id="KW-0963">Cytoplasm</keyword>
<evidence type="ECO:0000256" key="8">
    <source>
        <dbReference type="ARBA" id="ARBA00023136"/>
    </source>
</evidence>
<name>A0A540KKR3_MALBA</name>
<evidence type="ECO:0000256" key="1">
    <source>
        <dbReference type="ARBA" id="ARBA00003307"/>
    </source>
</evidence>
<evidence type="ECO:0000313" key="13">
    <source>
        <dbReference type="Proteomes" id="UP000315295"/>
    </source>
</evidence>
<dbReference type="InterPro" id="IPR029071">
    <property type="entry name" value="Ubiquitin-like_domsf"/>
</dbReference>